<evidence type="ECO:0000259" key="10">
    <source>
        <dbReference type="PROSITE" id="PS51160"/>
    </source>
</evidence>
<keyword evidence="3" id="KW-0436">Ligase</keyword>
<evidence type="ECO:0000313" key="13">
    <source>
        <dbReference type="Proteomes" id="UP000192923"/>
    </source>
</evidence>
<comment type="function">
    <text evidence="8">Involved in the maturation of [NiFe] hydrogenases. Along with HypE, it catalyzes the synthesis of the CN ligands of the active site iron of [NiFe]-hydrogenases. HypF functions as a carbamoyl transferase using carbamoylphosphate as a substrate and transferring the carboxamido moiety in an ATP-dependent reaction to the thiolate of the C-terminal cysteine of HypE yielding a protein-S-carboxamide.</text>
</comment>
<evidence type="ECO:0000256" key="4">
    <source>
        <dbReference type="ARBA" id="ARBA00022723"/>
    </source>
</evidence>
<dbReference type="InterPro" id="IPR051060">
    <property type="entry name" value="Carbamoyltrans_HypF-like"/>
</dbReference>
<evidence type="ECO:0000259" key="11">
    <source>
        <dbReference type="PROSITE" id="PS51163"/>
    </source>
</evidence>
<dbReference type="Pfam" id="PF17788">
    <property type="entry name" value="HypF_C"/>
    <property type="match status" value="1"/>
</dbReference>
<dbReference type="PROSITE" id="PS51163">
    <property type="entry name" value="YRDC"/>
    <property type="match status" value="1"/>
</dbReference>
<comment type="similarity">
    <text evidence="2 8">Belongs to the carbamoyltransferase HypF family.</text>
</comment>
<feature type="active site" evidence="9">
    <location>
        <position position="20"/>
    </location>
</feature>
<comment type="catalytic activity">
    <reaction evidence="9">
        <text>an acyl phosphate + H2O = a carboxylate + phosphate + H(+)</text>
        <dbReference type="Rhea" id="RHEA:14965"/>
        <dbReference type="ChEBI" id="CHEBI:15377"/>
        <dbReference type="ChEBI" id="CHEBI:15378"/>
        <dbReference type="ChEBI" id="CHEBI:29067"/>
        <dbReference type="ChEBI" id="CHEBI:43474"/>
        <dbReference type="ChEBI" id="CHEBI:59918"/>
        <dbReference type="EC" id="3.6.1.7"/>
    </reaction>
</comment>
<dbReference type="Pfam" id="PF22521">
    <property type="entry name" value="HypF_C_2"/>
    <property type="match status" value="1"/>
</dbReference>
<keyword evidence="9" id="KW-0378">Hydrolase</keyword>
<feature type="domain" description="Acylphosphatase-like" evidence="10">
    <location>
        <begin position="5"/>
        <end position="91"/>
    </location>
</feature>
<dbReference type="GO" id="GO:0008270">
    <property type="term" value="F:zinc ion binding"/>
    <property type="evidence" value="ECO:0007669"/>
    <property type="project" value="UniProtKB-KW"/>
</dbReference>
<keyword evidence="13" id="KW-1185">Reference proteome</keyword>
<dbReference type="PROSITE" id="PS00150">
    <property type="entry name" value="ACYLPHOSPHATASE_1"/>
    <property type="match status" value="1"/>
</dbReference>
<evidence type="ECO:0000256" key="1">
    <source>
        <dbReference type="ARBA" id="ARBA00004711"/>
    </source>
</evidence>
<evidence type="ECO:0000256" key="5">
    <source>
        <dbReference type="ARBA" id="ARBA00022771"/>
    </source>
</evidence>
<evidence type="ECO:0000256" key="2">
    <source>
        <dbReference type="ARBA" id="ARBA00008097"/>
    </source>
</evidence>
<dbReference type="RefSeq" id="WP_085211488.1">
    <property type="nucleotide sequence ID" value="NZ_FXAM01000001.1"/>
</dbReference>
<organism evidence="12 13">
    <name type="scientific">Methylomagnum ishizawai</name>
    <dbReference type="NCBI Taxonomy" id="1760988"/>
    <lineage>
        <taxon>Bacteria</taxon>
        <taxon>Pseudomonadati</taxon>
        <taxon>Pseudomonadota</taxon>
        <taxon>Gammaproteobacteria</taxon>
        <taxon>Methylococcales</taxon>
        <taxon>Methylococcaceae</taxon>
        <taxon>Methylomagnum</taxon>
    </lineage>
</organism>
<dbReference type="SUPFAM" id="SSF55821">
    <property type="entry name" value="YrdC/RibB"/>
    <property type="match status" value="1"/>
</dbReference>
<dbReference type="InterPro" id="IPR036046">
    <property type="entry name" value="Acylphosphatase-like_dom_sf"/>
</dbReference>
<evidence type="ECO:0000313" key="12">
    <source>
        <dbReference type="EMBL" id="SMF94266.1"/>
    </source>
</evidence>
<evidence type="ECO:0000256" key="3">
    <source>
        <dbReference type="ARBA" id="ARBA00022598"/>
    </source>
</evidence>
<dbReference type="Gene3D" id="3.30.420.360">
    <property type="match status" value="1"/>
</dbReference>
<gene>
    <name evidence="12" type="ORF">SAMN02949497_1575</name>
</gene>
<dbReference type="InterPro" id="IPR017968">
    <property type="entry name" value="Acylphosphatase_CS"/>
</dbReference>
<dbReference type="InterPro" id="IPR001792">
    <property type="entry name" value="Acylphosphatase-like_dom"/>
</dbReference>
<dbReference type="AlphaFoldDB" id="A0A1Y6CVE3"/>
<dbReference type="InterPro" id="IPR006070">
    <property type="entry name" value="Sua5-like_dom"/>
</dbReference>
<sequence>MEILAHRILITGRVQGVGFRPFVSRIAQAYGLAGWVLNRGGRVDIQVEGSAAALAAFGRALIERAPPLARPDPPRVAVVEPQGLQGFAIRHSAAADTADAHLPPDYFVCDDCLAEMRDPAQRRYRYPFINCTQCGPRYTLIERLPYDRPHTALAGFPLCPDCLAEYSDPADRRYHAQPLACARCGPSLVFRQPGQGDSVGDEAALAACLAALRAGLIVAVKGVGGYHLLCDALDPGPVLRLRERKHRPHKPLAVLLPWLGGDGLEWVRRVAEPTVAEGEALRSPLRPIVLVRQRRQSPLAGAVAPGLDEVGLMLPYSPLHHLLAEGYGAPLVATSANLSGEPVLIEATEVETRLGRVADGFLHHDRPILRPADDSVLRRVAGRVRPIRCGRGLAPQEMALPFPVERPLLAVGADLKNTVALAFDDRVVVSPHLGDLGTVRSAEVFERVVADLSALYGVEPALIVHDAHPGYHSARWAQARGLPCWPVFHHHAHASALAGECGWLDGPSLVFTWDGTGYGEDGTVWGGEALLGAPGAWRRVGSLRRFRLPGGDKASREAWRCALALCWATGRDWPECPKDSGLLRQAWERGLNSPLASSAGRLFDAAAALIGVALESSYEGHAAMRLETLARPGAEPLPLDLARNAGGVWIADWAGWLPMLLDTGLAAAERAAIFHASLARLIAGQAEALRAEQGVERVGLAGGVFQNRLLTELAVAELTGRGFEVGLHRDIPAGDGGISYGQVIEVGRRASNPL</sequence>
<dbReference type="EMBL" id="FXAM01000001">
    <property type="protein sequence ID" value="SMF94266.1"/>
    <property type="molecule type" value="Genomic_DNA"/>
</dbReference>
<dbReference type="Proteomes" id="UP000192923">
    <property type="component" value="Unassembled WGS sequence"/>
</dbReference>
<dbReference type="PIRSF" id="PIRSF006256">
    <property type="entry name" value="CMPcnvr_hdrg_mat"/>
    <property type="match status" value="1"/>
</dbReference>
<evidence type="ECO:0000256" key="9">
    <source>
        <dbReference type="PROSITE-ProRule" id="PRU00520"/>
    </source>
</evidence>
<dbReference type="Gene3D" id="3.90.870.50">
    <property type="match status" value="1"/>
</dbReference>
<name>A0A1Y6CVE3_9GAMM</name>
<dbReference type="GO" id="GO:0016874">
    <property type="term" value="F:ligase activity"/>
    <property type="evidence" value="ECO:0007669"/>
    <property type="project" value="UniProtKB-UniRule"/>
</dbReference>
<evidence type="ECO:0000256" key="6">
    <source>
        <dbReference type="ARBA" id="ARBA00022833"/>
    </source>
</evidence>
<dbReference type="InterPro" id="IPR055128">
    <property type="entry name" value="HypF_C_2"/>
</dbReference>
<keyword evidence="4" id="KW-0479">Metal-binding</keyword>
<dbReference type="Gene3D" id="3.30.420.40">
    <property type="match status" value="1"/>
</dbReference>
<reference evidence="12 13" key="1">
    <citation type="submission" date="2016-12" db="EMBL/GenBank/DDBJ databases">
        <authorList>
            <person name="Song W.-J."/>
            <person name="Kurnit D.M."/>
        </authorList>
    </citation>
    <scope>NUCLEOTIDE SEQUENCE [LARGE SCALE GENOMIC DNA]</scope>
    <source>
        <strain evidence="12 13">175</strain>
    </source>
</reference>
<dbReference type="OrthoDB" id="9808093at2"/>
<keyword evidence="6" id="KW-0862">Zinc</keyword>
<dbReference type="GO" id="GO:0003725">
    <property type="term" value="F:double-stranded RNA binding"/>
    <property type="evidence" value="ECO:0007669"/>
    <property type="project" value="InterPro"/>
</dbReference>
<accession>A0A1Y6CVE3</accession>
<keyword evidence="5" id="KW-0863">Zinc-finger</keyword>
<proteinExistence type="inferred from homology"/>
<dbReference type="PROSITE" id="PS51160">
    <property type="entry name" value="ACYLPHOSPHATASE_3"/>
    <property type="match status" value="1"/>
</dbReference>
<dbReference type="STRING" id="1760988.SAMN02949497_1575"/>
<dbReference type="GO" id="GO:0016743">
    <property type="term" value="F:carboxyl- or carbamoyltransferase activity"/>
    <property type="evidence" value="ECO:0007669"/>
    <property type="project" value="UniProtKB-UniRule"/>
</dbReference>
<evidence type="ECO:0000256" key="7">
    <source>
        <dbReference type="ARBA" id="ARBA00048220"/>
    </source>
</evidence>
<dbReference type="Gene3D" id="3.30.110.120">
    <property type="match status" value="1"/>
</dbReference>
<dbReference type="GO" id="GO:0051604">
    <property type="term" value="P:protein maturation"/>
    <property type="evidence" value="ECO:0007669"/>
    <property type="project" value="TreeGrafter"/>
</dbReference>
<protein>
    <recommendedName>
        <fullName evidence="8">Carbamoyltransferase HypF</fullName>
        <ecNumber evidence="8">6.2.-.-</ecNumber>
    </recommendedName>
</protein>
<dbReference type="InterPro" id="IPR041440">
    <property type="entry name" value="HypF_C"/>
</dbReference>
<dbReference type="InterPro" id="IPR004421">
    <property type="entry name" value="Carbamoyltransferase_HypF"/>
</dbReference>
<dbReference type="InterPro" id="IPR011125">
    <property type="entry name" value="Znf_HypF"/>
</dbReference>
<comment type="pathway">
    <text evidence="1 8">Protein modification; [NiFe] hydrogenase maturation.</text>
</comment>
<feature type="domain" description="YrdC-like" evidence="11">
    <location>
        <begin position="202"/>
        <end position="392"/>
    </location>
</feature>
<dbReference type="SUPFAM" id="SSF54975">
    <property type="entry name" value="Acylphosphatase/BLUF domain-like"/>
    <property type="match status" value="1"/>
</dbReference>
<dbReference type="Pfam" id="PF00708">
    <property type="entry name" value="Acylphosphatase"/>
    <property type="match status" value="1"/>
</dbReference>
<dbReference type="UniPathway" id="UPA00335"/>
<keyword evidence="12" id="KW-0808">Transferase</keyword>
<dbReference type="GO" id="GO:0003998">
    <property type="term" value="F:acylphosphatase activity"/>
    <property type="evidence" value="ECO:0007669"/>
    <property type="project" value="UniProtKB-EC"/>
</dbReference>
<feature type="active site" evidence="9">
    <location>
        <position position="38"/>
    </location>
</feature>
<dbReference type="Pfam" id="PF07503">
    <property type="entry name" value="zf-HYPF"/>
    <property type="match status" value="2"/>
</dbReference>
<dbReference type="PANTHER" id="PTHR42959">
    <property type="entry name" value="CARBAMOYLTRANSFERASE"/>
    <property type="match status" value="1"/>
</dbReference>
<dbReference type="EC" id="6.2.-.-" evidence="8"/>
<dbReference type="PANTHER" id="PTHR42959:SF1">
    <property type="entry name" value="CARBAMOYLTRANSFERASE HYPF"/>
    <property type="match status" value="1"/>
</dbReference>
<dbReference type="NCBIfam" id="TIGR00143">
    <property type="entry name" value="hypF"/>
    <property type="match status" value="1"/>
</dbReference>
<dbReference type="InterPro" id="IPR017945">
    <property type="entry name" value="DHBP_synth_RibB-like_a/b_dom"/>
</dbReference>
<dbReference type="Pfam" id="PF01300">
    <property type="entry name" value="Sua5_yciO_yrdC"/>
    <property type="match status" value="1"/>
</dbReference>
<comment type="catalytic activity">
    <reaction evidence="7 8">
        <text>C-terminal L-cysteinyl-[HypE protein] + carbamoyl phosphate + ATP + H2O = C-terminal S-carboxamide-L-cysteinyl-[HypE protein] + AMP + phosphate + diphosphate + H(+)</text>
        <dbReference type="Rhea" id="RHEA:55636"/>
        <dbReference type="Rhea" id="RHEA-COMP:14247"/>
        <dbReference type="Rhea" id="RHEA-COMP:14392"/>
        <dbReference type="ChEBI" id="CHEBI:15377"/>
        <dbReference type="ChEBI" id="CHEBI:15378"/>
        <dbReference type="ChEBI" id="CHEBI:30616"/>
        <dbReference type="ChEBI" id="CHEBI:33019"/>
        <dbReference type="ChEBI" id="CHEBI:43474"/>
        <dbReference type="ChEBI" id="CHEBI:58228"/>
        <dbReference type="ChEBI" id="CHEBI:76913"/>
        <dbReference type="ChEBI" id="CHEBI:139126"/>
        <dbReference type="ChEBI" id="CHEBI:456215"/>
    </reaction>
</comment>
<evidence type="ECO:0000256" key="8">
    <source>
        <dbReference type="PIRNR" id="PIRNR006256"/>
    </source>
</evidence>